<comment type="caution">
    <text evidence="2">The sequence shown here is derived from an EMBL/GenBank/DDBJ whole genome shotgun (WGS) entry which is preliminary data.</text>
</comment>
<sequence>MNESLDKVGFDAKHLPPPSRPSCRNQHKHEHNVDNGVTKAVGGRNLGPLDGPLD</sequence>
<dbReference type="Proteomes" id="UP001583172">
    <property type="component" value="Unassembled WGS sequence"/>
</dbReference>
<dbReference type="EMBL" id="JAZGSY010000371">
    <property type="protein sequence ID" value="KAL1836739.1"/>
    <property type="molecule type" value="Genomic_DNA"/>
</dbReference>
<evidence type="ECO:0000313" key="2">
    <source>
        <dbReference type="EMBL" id="KAL1836739.1"/>
    </source>
</evidence>
<protein>
    <submittedName>
        <fullName evidence="2">Uncharacterized protein</fullName>
    </submittedName>
</protein>
<evidence type="ECO:0000313" key="3">
    <source>
        <dbReference type="Proteomes" id="UP001583172"/>
    </source>
</evidence>
<feature type="compositionally biased region" description="Basic and acidic residues" evidence="1">
    <location>
        <begin position="1"/>
        <end position="14"/>
    </location>
</feature>
<accession>A0ABR3V4Q9</accession>
<proteinExistence type="predicted"/>
<reference evidence="2 3" key="1">
    <citation type="journal article" date="2024" name="Commun. Biol.">
        <title>Comparative genomic analysis of thermophilic fungi reveals convergent evolutionary adaptations and gene losses.</title>
        <authorList>
            <person name="Steindorff A.S."/>
            <person name="Aguilar-Pontes M.V."/>
            <person name="Robinson A.J."/>
            <person name="Andreopoulos B."/>
            <person name="LaButti K."/>
            <person name="Kuo A."/>
            <person name="Mondo S."/>
            <person name="Riley R."/>
            <person name="Otillar R."/>
            <person name="Haridas S."/>
            <person name="Lipzen A."/>
            <person name="Grimwood J."/>
            <person name="Schmutz J."/>
            <person name="Clum A."/>
            <person name="Reid I.D."/>
            <person name="Moisan M.C."/>
            <person name="Butler G."/>
            <person name="Nguyen T.T.M."/>
            <person name="Dewar K."/>
            <person name="Conant G."/>
            <person name="Drula E."/>
            <person name="Henrissat B."/>
            <person name="Hansel C."/>
            <person name="Singer S."/>
            <person name="Hutchinson M.I."/>
            <person name="de Vries R.P."/>
            <person name="Natvig D.O."/>
            <person name="Powell A.J."/>
            <person name="Tsang A."/>
            <person name="Grigoriev I.V."/>
        </authorList>
    </citation>
    <scope>NUCLEOTIDE SEQUENCE [LARGE SCALE GENOMIC DNA]</scope>
    <source>
        <strain evidence="2 3">CBS 620.91</strain>
    </source>
</reference>
<evidence type="ECO:0000256" key="1">
    <source>
        <dbReference type="SAM" id="MobiDB-lite"/>
    </source>
</evidence>
<feature type="region of interest" description="Disordered" evidence="1">
    <location>
        <begin position="1"/>
        <end position="54"/>
    </location>
</feature>
<organism evidence="2 3">
    <name type="scientific">Humicola insolens</name>
    <name type="common">Soft-rot fungus</name>
    <dbReference type="NCBI Taxonomy" id="85995"/>
    <lineage>
        <taxon>Eukaryota</taxon>
        <taxon>Fungi</taxon>
        <taxon>Dikarya</taxon>
        <taxon>Ascomycota</taxon>
        <taxon>Pezizomycotina</taxon>
        <taxon>Sordariomycetes</taxon>
        <taxon>Sordariomycetidae</taxon>
        <taxon>Sordariales</taxon>
        <taxon>Chaetomiaceae</taxon>
        <taxon>Mycothermus</taxon>
    </lineage>
</organism>
<gene>
    <name evidence="2" type="ORF">VTJ49DRAFT_4714</name>
</gene>
<keyword evidence="3" id="KW-1185">Reference proteome</keyword>
<name>A0ABR3V4Q9_HUMIN</name>